<dbReference type="RefSeq" id="WP_133882496.1">
    <property type="nucleotide sequence ID" value="NZ_MWIN01000018.1"/>
</dbReference>
<sequence>MDKLSQYLARDVAIAKALAYSGVALVVSLVIAQGFLMGFIPPPSPNLSAEELAQIFIDRKIGIRIGTMIECIGFTFWGTWAISIVVCMRRMERGIPVLSYASIANAGGAWVFFLLMPITWAMIAFRPESMDPKFIQIMNDYVWFIFILSWPPFALFMIFIATAIFRDHNVPTIYPRWVAFFNLWCAVLITPAALIEFVKTGPFAYDGLISFWFIYIVFFGWIVVMSMVTVKALNRVAARAAVTS</sequence>
<dbReference type="AlphaFoldDB" id="A0A4R7P5A8"/>
<keyword evidence="3" id="KW-1185">Reference proteome</keyword>
<dbReference type="Proteomes" id="UP000295341">
    <property type="component" value="Unassembled WGS sequence"/>
</dbReference>
<feature type="transmembrane region" description="Helical" evidence="1">
    <location>
        <begin position="177"/>
        <end position="197"/>
    </location>
</feature>
<evidence type="ECO:0000256" key="1">
    <source>
        <dbReference type="SAM" id="Phobius"/>
    </source>
</evidence>
<proteinExistence type="predicted"/>
<dbReference type="OrthoDB" id="7066463at2"/>
<keyword evidence="1" id="KW-0812">Transmembrane</keyword>
<comment type="caution">
    <text evidence="2">The sequence shown here is derived from an EMBL/GenBank/DDBJ whole genome shotgun (WGS) entry which is preliminary data.</text>
</comment>
<feature type="transmembrane region" description="Helical" evidence="1">
    <location>
        <begin position="209"/>
        <end position="230"/>
    </location>
</feature>
<organism evidence="2 3">
    <name type="scientific">Panacagrimonas perspica</name>
    <dbReference type="NCBI Taxonomy" id="381431"/>
    <lineage>
        <taxon>Bacteria</taxon>
        <taxon>Pseudomonadati</taxon>
        <taxon>Pseudomonadota</taxon>
        <taxon>Gammaproteobacteria</taxon>
        <taxon>Nevskiales</taxon>
        <taxon>Nevskiaceae</taxon>
        <taxon>Panacagrimonas</taxon>
    </lineage>
</organism>
<dbReference type="EMBL" id="SOBT01000009">
    <property type="protein sequence ID" value="TDU28985.1"/>
    <property type="molecule type" value="Genomic_DNA"/>
</dbReference>
<feature type="transmembrane region" description="Helical" evidence="1">
    <location>
        <begin position="20"/>
        <end position="41"/>
    </location>
</feature>
<keyword evidence="1" id="KW-0472">Membrane</keyword>
<feature type="transmembrane region" description="Helical" evidence="1">
    <location>
        <begin position="98"/>
        <end position="123"/>
    </location>
</feature>
<evidence type="ECO:0000313" key="2">
    <source>
        <dbReference type="EMBL" id="TDU28985.1"/>
    </source>
</evidence>
<protein>
    <submittedName>
        <fullName evidence="2">Uncharacterized protein</fullName>
    </submittedName>
</protein>
<evidence type="ECO:0000313" key="3">
    <source>
        <dbReference type="Proteomes" id="UP000295341"/>
    </source>
</evidence>
<feature type="transmembrane region" description="Helical" evidence="1">
    <location>
        <begin position="143"/>
        <end position="165"/>
    </location>
</feature>
<keyword evidence="1" id="KW-1133">Transmembrane helix</keyword>
<accession>A0A4R7P5A8</accession>
<gene>
    <name evidence="2" type="ORF">DFR24_3367</name>
</gene>
<feature type="transmembrane region" description="Helical" evidence="1">
    <location>
        <begin position="61"/>
        <end position="86"/>
    </location>
</feature>
<name>A0A4R7P5A8_9GAMM</name>
<reference evidence="2 3" key="1">
    <citation type="submission" date="2019-03" db="EMBL/GenBank/DDBJ databases">
        <title>Genomic Encyclopedia of Type Strains, Phase IV (KMG-IV): sequencing the most valuable type-strain genomes for metagenomic binning, comparative biology and taxonomic classification.</title>
        <authorList>
            <person name="Goeker M."/>
        </authorList>
    </citation>
    <scope>NUCLEOTIDE SEQUENCE [LARGE SCALE GENOMIC DNA]</scope>
    <source>
        <strain evidence="2 3">DSM 26377</strain>
    </source>
</reference>